<dbReference type="AlphaFoldDB" id="A0A8B3ECW0"/>
<dbReference type="Proteomes" id="UP000253437">
    <property type="component" value="Unassembled WGS sequence"/>
</dbReference>
<keyword evidence="1" id="KW-1133">Transmembrane helix</keyword>
<keyword evidence="1" id="KW-0472">Membrane</keyword>
<evidence type="ECO:0000313" key="2">
    <source>
        <dbReference type="EMBL" id="RIW13484.1"/>
    </source>
</evidence>
<gene>
    <name evidence="2" type="ORF">DS957_011005</name>
</gene>
<name>A0A8B3ECW0_VIBHA</name>
<reference evidence="2 3" key="1">
    <citation type="submission" date="2018-08" db="EMBL/GenBank/DDBJ databases">
        <title>Vibrio harveyi strains pathogenic to white snook Centropomus viridis Lockington (1877) and potential probiotic bacteria.</title>
        <authorList>
            <person name="Soto-Rodriguez S."/>
            <person name="Gomez-Gil B."/>
            <person name="Lozano-Olvera R."/>
        </authorList>
    </citation>
    <scope>NUCLEOTIDE SEQUENCE [LARGE SCALE GENOMIC DNA]</scope>
    <source>
        <strain evidence="2 3">CAIM 1508</strain>
    </source>
</reference>
<feature type="transmembrane region" description="Helical" evidence="1">
    <location>
        <begin position="20"/>
        <end position="48"/>
    </location>
</feature>
<organism evidence="2 3">
    <name type="scientific">Vibrio harveyi</name>
    <name type="common">Beneckea harveyi</name>
    <dbReference type="NCBI Taxonomy" id="669"/>
    <lineage>
        <taxon>Bacteria</taxon>
        <taxon>Pseudomonadati</taxon>
        <taxon>Pseudomonadota</taxon>
        <taxon>Gammaproteobacteria</taxon>
        <taxon>Vibrionales</taxon>
        <taxon>Vibrionaceae</taxon>
        <taxon>Vibrio</taxon>
    </lineage>
</organism>
<evidence type="ECO:0000313" key="3">
    <source>
        <dbReference type="Proteomes" id="UP000253437"/>
    </source>
</evidence>
<comment type="caution">
    <text evidence="2">The sequence shown here is derived from an EMBL/GenBank/DDBJ whole genome shotgun (WGS) entry which is preliminary data.</text>
</comment>
<sequence length="117" mass="12682">MGYSENDRKIYQFLISCFSGIGKISCFLLLASCFLLLASLSTGVLALLGSFRRRAPLAITDATNIEQSSMWQSVPANNHPTHSASLRKLILLDLCSIGLIKTVSGMKARANGLYVSI</sequence>
<evidence type="ECO:0000256" key="1">
    <source>
        <dbReference type="SAM" id="Phobius"/>
    </source>
</evidence>
<proteinExistence type="predicted"/>
<accession>A0A8B3ECW0</accession>
<dbReference type="EMBL" id="QOUW02000030">
    <property type="protein sequence ID" value="RIW13484.1"/>
    <property type="molecule type" value="Genomic_DNA"/>
</dbReference>
<keyword evidence="1" id="KW-0812">Transmembrane</keyword>
<protein>
    <submittedName>
        <fullName evidence="2">Uncharacterized protein</fullName>
    </submittedName>
</protein>